<accession>A0A1Z4JKY2</accession>
<evidence type="ECO:0000256" key="1">
    <source>
        <dbReference type="SAM" id="SignalP"/>
    </source>
</evidence>
<gene>
    <name evidence="2" type="ORF">NIES2135_42590</name>
</gene>
<dbReference type="Gene3D" id="1.25.40.10">
    <property type="entry name" value="Tetratricopeptide repeat domain"/>
    <property type="match status" value="2"/>
</dbReference>
<feature type="signal peptide" evidence="1">
    <location>
        <begin position="1"/>
        <end position="21"/>
    </location>
</feature>
<dbReference type="AlphaFoldDB" id="A0A1Z4JKY2"/>
<protein>
    <submittedName>
        <fullName evidence="2">Uncharacterized protein</fullName>
    </submittedName>
</protein>
<feature type="chain" id="PRO_5011111134" evidence="1">
    <location>
        <begin position="22"/>
        <end position="731"/>
    </location>
</feature>
<evidence type="ECO:0000313" key="2">
    <source>
        <dbReference type="EMBL" id="BAY57394.1"/>
    </source>
</evidence>
<keyword evidence="3" id="KW-1185">Reference proteome</keyword>
<keyword evidence="1" id="KW-0732">Signal</keyword>
<evidence type="ECO:0000313" key="3">
    <source>
        <dbReference type="Proteomes" id="UP000217895"/>
    </source>
</evidence>
<dbReference type="EMBL" id="AP018203">
    <property type="protein sequence ID" value="BAY57394.1"/>
    <property type="molecule type" value="Genomic_DNA"/>
</dbReference>
<organism evidence="2 3">
    <name type="scientific">Leptolyngbya boryana NIES-2135</name>
    <dbReference type="NCBI Taxonomy" id="1973484"/>
    <lineage>
        <taxon>Bacteria</taxon>
        <taxon>Bacillati</taxon>
        <taxon>Cyanobacteriota</taxon>
        <taxon>Cyanophyceae</taxon>
        <taxon>Leptolyngbyales</taxon>
        <taxon>Leptolyngbyaceae</taxon>
        <taxon>Leptolyngbya group</taxon>
        <taxon>Leptolyngbya</taxon>
    </lineage>
</organism>
<proteinExistence type="predicted"/>
<dbReference type="SUPFAM" id="SSF48452">
    <property type="entry name" value="TPR-like"/>
    <property type="match status" value="1"/>
</dbReference>
<reference evidence="2 3" key="1">
    <citation type="submission" date="2017-06" db="EMBL/GenBank/DDBJ databases">
        <title>Genome sequencing of cyanobaciteial culture collection at National Institute for Environmental Studies (NIES).</title>
        <authorList>
            <person name="Hirose Y."/>
            <person name="Shimura Y."/>
            <person name="Fujisawa T."/>
            <person name="Nakamura Y."/>
            <person name="Kawachi M."/>
        </authorList>
    </citation>
    <scope>NUCLEOTIDE SEQUENCE [LARGE SCALE GENOMIC DNA]</scope>
    <source>
        <strain evidence="2 3">NIES-2135</strain>
    </source>
</reference>
<sequence>MIRFTRFSVLLTLLTVTGLQAYPAIELPVVAQTSICAPDQTLDTDEYALRDQARVALDNGDLATTVRTLREALLITPQTQYPHNTVEQWLLEDNNGTRIEQLLKFSDKKQTTQILDQLYQITQRLKPNHSSIKTRAFAAIAKSYIVLNQFPSAINALNQARDAVRFVQGTTEKADRLLDIAAGYAALPQPQIAQTSLTQAEKAIQQIQQSDRAVRLVRLATLHAEDENFTKARAIAAKLPKNSESHAIVFRAIAENYIRIKQLGNADQAIQTITHPMQKAIALGKVAVAYERAQQPGIATKRFDQAMAIAATPNLVSGFYTSEMLRRDLVVNLVEVGRRDAARRLAINSEMPSFKKEAYKVILLADVRANEPVKAKKLLSQQLTEILNQQDSSWHRFELVNLINTATEAEQFDWFIQEWNRISKVDFGLTDQDVERITTSHAQKGRHIQALQWTEKLPIANRPVLQIRLKSTIALAAHQSGQTAWAKNLLQTTEQQISALMKASRDRLQREGGDTNEPDDIEYIGVAVLALSYAQIGDTGTTQRLLDRVVKSKMNQNDMQLGGRIDNPFELFREANQIDGAFQLANGSVLPEKRFQRLQTVAGMALAQNRFDMATSIVPRLNSASGQTQLLLAIAQRYTQLKQTDKALPFLAQAFKVAQTIPGEESQFDRLGAEGGTVIEMENDRGSLIEAIAVQYARLKQPAQALKVANTLKEKKTRDQALEKVRCAISS</sequence>
<dbReference type="Proteomes" id="UP000217895">
    <property type="component" value="Chromosome"/>
</dbReference>
<name>A0A1Z4JKY2_LEPBY</name>
<dbReference type="InterPro" id="IPR011990">
    <property type="entry name" value="TPR-like_helical_dom_sf"/>
</dbReference>